<dbReference type="Gene3D" id="1.10.565.10">
    <property type="entry name" value="Retinoid X Receptor"/>
    <property type="match status" value="1"/>
</dbReference>
<dbReference type="SMART" id="SM00430">
    <property type="entry name" value="HOLI"/>
    <property type="match status" value="1"/>
</dbReference>
<comment type="caution">
    <text evidence="14">The sequence shown here is derived from an EMBL/GenBank/DDBJ whole genome shotgun (WGS) entry which is preliminary data.</text>
</comment>
<dbReference type="EMBL" id="WJQU01000002">
    <property type="protein sequence ID" value="KAJ6641738.1"/>
    <property type="molecule type" value="Genomic_DNA"/>
</dbReference>
<dbReference type="SUPFAM" id="SSF48508">
    <property type="entry name" value="Nuclear receptor ligand-binding domain"/>
    <property type="match status" value="1"/>
</dbReference>
<dbReference type="SMART" id="SM00399">
    <property type="entry name" value="ZnF_C4"/>
    <property type="match status" value="1"/>
</dbReference>
<evidence type="ECO:0000256" key="5">
    <source>
        <dbReference type="ARBA" id="ARBA00023015"/>
    </source>
</evidence>
<keyword evidence="9 10" id="KW-0539">Nucleus</keyword>
<dbReference type="InterPro" id="IPR001723">
    <property type="entry name" value="Nuclear_hrmn_rcpt"/>
</dbReference>
<dbReference type="FunFam" id="3.30.50.10:FF:000028">
    <property type="entry name" value="Nuclear receptor subfamily 2, group E, member 3"/>
    <property type="match status" value="1"/>
</dbReference>
<evidence type="ECO:0000259" key="13">
    <source>
        <dbReference type="PROSITE" id="PS51843"/>
    </source>
</evidence>
<dbReference type="GO" id="GO:0045944">
    <property type="term" value="P:positive regulation of transcription by RNA polymerase II"/>
    <property type="evidence" value="ECO:0007669"/>
    <property type="project" value="UniProtKB-ARBA"/>
</dbReference>
<dbReference type="GO" id="GO:0003700">
    <property type="term" value="F:DNA-binding transcription factor activity"/>
    <property type="evidence" value="ECO:0007669"/>
    <property type="project" value="InterPro"/>
</dbReference>
<dbReference type="Pfam" id="PF00104">
    <property type="entry name" value="Hormone_recep"/>
    <property type="match status" value="1"/>
</dbReference>
<keyword evidence="5 10" id="KW-0805">Transcription regulation</keyword>
<dbReference type="PRINTS" id="PR00398">
    <property type="entry name" value="STRDHORMONER"/>
</dbReference>
<dbReference type="PROSITE" id="PS51030">
    <property type="entry name" value="NUCLEAR_REC_DBD_2"/>
    <property type="match status" value="1"/>
</dbReference>
<dbReference type="Gene3D" id="3.30.50.10">
    <property type="entry name" value="Erythroid Transcription Factor GATA-1, subunit A"/>
    <property type="match status" value="1"/>
</dbReference>
<evidence type="ECO:0000256" key="7">
    <source>
        <dbReference type="ARBA" id="ARBA00023163"/>
    </source>
</evidence>
<evidence type="ECO:0000259" key="12">
    <source>
        <dbReference type="PROSITE" id="PS51030"/>
    </source>
</evidence>
<keyword evidence="8 10" id="KW-0675">Receptor</keyword>
<evidence type="ECO:0000256" key="6">
    <source>
        <dbReference type="ARBA" id="ARBA00023125"/>
    </source>
</evidence>
<keyword evidence="7 10" id="KW-0804">Transcription</keyword>
<dbReference type="CDD" id="cd06950">
    <property type="entry name" value="NR_LBD_Tlx_PNR_like"/>
    <property type="match status" value="1"/>
</dbReference>
<dbReference type="InterPro" id="IPR035500">
    <property type="entry name" value="NHR-like_dom_sf"/>
</dbReference>
<reference evidence="14" key="1">
    <citation type="submission" date="2022-07" db="EMBL/GenBank/DDBJ databases">
        <authorList>
            <person name="Trinca V."/>
            <person name="Uliana J.V.C."/>
            <person name="Torres T.T."/>
            <person name="Ward R.J."/>
            <person name="Monesi N."/>
        </authorList>
    </citation>
    <scope>NUCLEOTIDE SEQUENCE</scope>
    <source>
        <strain evidence="14">HSMRA1968</strain>
        <tissue evidence="14">Whole embryos</tissue>
    </source>
</reference>
<organism evidence="14 15">
    <name type="scientific">Pseudolycoriella hygida</name>
    <dbReference type="NCBI Taxonomy" id="35572"/>
    <lineage>
        <taxon>Eukaryota</taxon>
        <taxon>Metazoa</taxon>
        <taxon>Ecdysozoa</taxon>
        <taxon>Arthropoda</taxon>
        <taxon>Hexapoda</taxon>
        <taxon>Insecta</taxon>
        <taxon>Pterygota</taxon>
        <taxon>Neoptera</taxon>
        <taxon>Endopterygota</taxon>
        <taxon>Diptera</taxon>
        <taxon>Nematocera</taxon>
        <taxon>Sciaroidea</taxon>
        <taxon>Sciaridae</taxon>
        <taxon>Pseudolycoriella</taxon>
    </lineage>
</organism>
<comment type="similarity">
    <text evidence="10">Belongs to the nuclear hormone receptor family.</text>
</comment>
<dbReference type="GO" id="GO:0008270">
    <property type="term" value="F:zinc ion binding"/>
    <property type="evidence" value="ECO:0007669"/>
    <property type="project" value="UniProtKB-KW"/>
</dbReference>
<evidence type="ECO:0000256" key="11">
    <source>
        <dbReference type="SAM" id="MobiDB-lite"/>
    </source>
</evidence>
<evidence type="ECO:0000256" key="10">
    <source>
        <dbReference type="RuleBase" id="RU004334"/>
    </source>
</evidence>
<dbReference type="InterPro" id="IPR050274">
    <property type="entry name" value="Nuclear_hormone_rcpt_NR2"/>
</dbReference>
<keyword evidence="3 10" id="KW-0863">Zinc-finger</keyword>
<feature type="region of interest" description="Disordered" evidence="11">
    <location>
        <begin position="205"/>
        <end position="313"/>
    </location>
</feature>
<dbReference type="CDD" id="cd06970">
    <property type="entry name" value="NR_DBD_PNR"/>
    <property type="match status" value="1"/>
</dbReference>
<accession>A0A9Q0N1A8</accession>
<evidence type="ECO:0000313" key="14">
    <source>
        <dbReference type="EMBL" id="KAJ6641738.1"/>
    </source>
</evidence>
<keyword evidence="2 10" id="KW-0479">Metal-binding</keyword>
<gene>
    <name evidence="14" type="primary">NR2E3_0</name>
    <name evidence="14" type="ORF">Bhyg_06678</name>
</gene>
<evidence type="ECO:0000256" key="1">
    <source>
        <dbReference type="ARBA" id="ARBA00004123"/>
    </source>
</evidence>
<keyword evidence="4 10" id="KW-0862">Zinc</keyword>
<dbReference type="Proteomes" id="UP001151699">
    <property type="component" value="Chromosome B"/>
</dbReference>
<sequence length="523" mass="57797">MSSNNVNDCNTLSSMTNGNKKIQHLGLICVVCGDTSSGKHYGILACNGCSGFFKRSVRRKLIYRCQAGTGRCIVDKAHRNQCQACRLKKCLQMGMNKDVGGAELYFTSSFDSDRFQISAVQNERQPRNTATIRPEAFRDMEQGRALREAAVAVGVFGPPMLMSPSRYGPGLLTPPSMSTLPANQLLHHSQITSLTNSMVHHHSAMTNGLNGLTNNNSLNTNNNHHGDLHSSNNNVKSMISSNNSSSDSIPPSSPNNMTRSLTPVPNANQEQSCNARESISSIGSASPNQCMDNDDDSIDVTNDEEPSSHELPLPVPNFVTPTLYAPTQETVYETSARLLFMAVKWAKNLPSFASLTFRDQVILLEECWADLFLLNAIQWCMPLDPTNCALFSVSEHCNNVVGNGLNKQIALDIRSLHDTLCRFKSVLVDPAEFACLKAVVLFRSEARGLKDPAQIENLQDQAQVMLAQHCRNQFPAQIARFGRLLLMLPLLRIVNSHKIESIYFQRTIGNTPMEKVLCDMYKN</sequence>
<comment type="subcellular location">
    <subcellularLocation>
        <location evidence="1 10">Nucleus</location>
    </subcellularLocation>
</comment>
<evidence type="ECO:0000313" key="15">
    <source>
        <dbReference type="Proteomes" id="UP001151699"/>
    </source>
</evidence>
<evidence type="ECO:0000256" key="8">
    <source>
        <dbReference type="ARBA" id="ARBA00023170"/>
    </source>
</evidence>
<dbReference type="AlphaFoldDB" id="A0A9Q0N1A8"/>
<proteinExistence type="inferred from homology"/>
<dbReference type="Pfam" id="PF00105">
    <property type="entry name" value="zf-C4"/>
    <property type="match status" value="1"/>
</dbReference>
<feature type="compositionally biased region" description="Low complexity" evidence="11">
    <location>
        <begin position="230"/>
        <end position="256"/>
    </location>
</feature>
<feature type="domain" description="NR LBD" evidence="13">
    <location>
        <begin position="293"/>
        <end position="523"/>
    </location>
</feature>
<dbReference type="FunFam" id="1.10.565.10:FF:000046">
    <property type="entry name" value="Hormone receptor 51"/>
    <property type="match status" value="1"/>
</dbReference>
<evidence type="ECO:0000256" key="4">
    <source>
        <dbReference type="ARBA" id="ARBA00022833"/>
    </source>
</evidence>
<evidence type="ECO:0000256" key="3">
    <source>
        <dbReference type="ARBA" id="ARBA00022771"/>
    </source>
</evidence>
<dbReference type="InterPro" id="IPR001628">
    <property type="entry name" value="Znf_hrmn_rcpt"/>
</dbReference>
<feature type="domain" description="Nuclear receptor" evidence="12">
    <location>
        <begin position="26"/>
        <end position="102"/>
    </location>
</feature>
<dbReference type="InterPro" id="IPR013088">
    <property type="entry name" value="Znf_NHR/GATA"/>
</dbReference>
<dbReference type="GO" id="GO:0005634">
    <property type="term" value="C:nucleus"/>
    <property type="evidence" value="ECO:0007669"/>
    <property type="project" value="UniProtKB-SubCell"/>
</dbReference>
<protein>
    <submittedName>
        <fullName evidence="14">Photoreceptor-specific nuclear receptor</fullName>
    </submittedName>
</protein>
<dbReference type="OrthoDB" id="5774777at2759"/>
<dbReference type="InterPro" id="IPR000536">
    <property type="entry name" value="Nucl_hrmn_rcpt_lig-bd"/>
</dbReference>
<keyword evidence="15" id="KW-1185">Reference proteome</keyword>
<dbReference type="SUPFAM" id="SSF57716">
    <property type="entry name" value="Glucocorticoid receptor-like (DNA-binding domain)"/>
    <property type="match status" value="1"/>
</dbReference>
<feature type="compositionally biased region" description="Low complexity" evidence="11">
    <location>
        <begin position="206"/>
        <end position="223"/>
    </location>
</feature>
<dbReference type="GO" id="GO:0043565">
    <property type="term" value="F:sequence-specific DNA binding"/>
    <property type="evidence" value="ECO:0007669"/>
    <property type="project" value="InterPro"/>
</dbReference>
<feature type="compositionally biased region" description="Acidic residues" evidence="11">
    <location>
        <begin position="292"/>
        <end position="305"/>
    </location>
</feature>
<dbReference type="PROSITE" id="PS00031">
    <property type="entry name" value="NUCLEAR_REC_DBD_1"/>
    <property type="match status" value="1"/>
</dbReference>
<evidence type="ECO:0000256" key="9">
    <source>
        <dbReference type="ARBA" id="ARBA00023242"/>
    </source>
</evidence>
<dbReference type="PANTHER" id="PTHR24083">
    <property type="entry name" value="NUCLEAR HORMONE RECEPTOR"/>
    <property type="match status" value="1"/>
</dbReference>
<dbReference type="PROSITE" id="PS51843">
    <property type="entry name" value="NR_LBD"/>
    <property type="match status" value="1"/>
</dbReference>
<keyword evidence="6 10" id="KW-0238">DNA-binding</keyword>
<dbReference type="PRINTS" id="PR00047">
    <property type="entry name" value="STROIDFINGER"/>
</dbReference>
<evidence type="ECO:0000256" key="2">
    <source>
        <dbReference type="ARBA" id="ARBA00022723"/>
    </source>
</evidence>
<name>A0A9Q0N1A8_9DIPT</name>
<feature type="compositionally biased region" description="Polar residues" evidence="11">
    <location>
        <begin position="257"/>
        <end position="291"/>
    </location>
</feature>